<evidence type="ECO:0000313" key="3">
    <source>
        <dbReference type="Proteomes" id="UP000449846"/>
    </source>
</evidence>
<evidence type="ECO:0000313" key="2">
    <source>
        <dbReference type="EMBL" id="MTH59163.1"/>
    </source>
</evidence>
<dbReference type="EMBL" id="WMIG01000002">
    <property type="protein sequence ID" value="MTH59163.1"/>
    <property type="molecule type" value="Genomic_DNA"/>
</dbReference>
<organism evidence="2 3">
    <name type="scientific">Paracoccus litorisediminis</name>
    <dbReference type="NCBI Taxonomy" id="2006130"/>
    <lineage>
        <taxon>Bacteria</taxon>
        <taxon>Pseudomonadati</taxon>
        <taxon>Pseudomonadota</taxon>
        <taxon>Alphaproteobacteria</taxon>
        <taxon>Rhodobacterales</taxon>
        <taxon>Paracoccaceae</taxon>
        <taxon>Paracoccus</taxon>
    </lineage>
</organism>
<evidence type="ECO:0000256" key="1">
    <source>
        <dbReference type="SAM" id="SignalP"/>
    </source>
</evidence>
<dbReference type="Proteomes" id="UP000449846">
    <property type="component" value="Unassembled WGS sequence"/>
</dbReference>
<feature type="chain" id="PRO_5032336337" evidence="1">
    <location>
        <begin position="22"/>
        <end position="114"/>
    </location>
</feature>
<name>A0A844HGR4_9RHOB</name>
<dbReference type="AlphaFoldDB" id="A0A844HGR4"/>
<keyword evidence="3" id="KW-1185">Reference proteome</keyword>
<accession>A0A844HGR4</accession>
<comment type="caution">
    <text evidence="2">The sequence shown here is derived from an EMBL/GenBank/DDBJ whole genome shotgun (WGS) entry which is preliminary data.</text>
</comment>
<dbReference type="OrthoDB" id="594865at2"/>
<keyword evidence="1" id="KW-0732">Signal</keyword>
<proteinExistence type="predicted"/>
<reference evidence="2 3" key="1">
    <citation type="submission" date="2019-11" db="EMBL/GenBank/DDBJ databases">
        <authorList>
            <person name="Dong K."/>
        </authorList>
    </citation>
    <scope>NUCLEOTIDE SEQUENCE [LARGE SCALE GENOMIC DNA]</scope>
    <source>
        <strain evidence="2 3">NBRC 112902</strain>
    </source>
</reference>
<dbReference type="RefSeq" id="WP_155039076.1">
    <property type="nucleotide sequence ID" value="NZ_JBHGCD010000002.1"/>
</dbReference>
<gene>
    <name evidence="2" type="ORF">GL300_08045</name>
</gene>
<sequence length="114" mass="12210">MLIAPTRLALVLVMFASPALAHPPPELEDFVGARSGQAEGGLNQRGFANVKGSYWWSAGEGICVHMPVSQGRFKSVDIVKPSDCGMRMRPKTGAGAGCPVDVTEADRYKYPDCN</sequence>
<protein>
    <submittedName>
        <fullName evidence="2">Uncharacterized protein</fullName>
    </submittedName>
</protein>
<feature type="signal peptide" evidence="1">
    <location>
        <begin position="1"/>
        <end position="21"/>
    </location>
</feature>